<reference evidence="3 4" key="1">
    <citation type="submission" date="2023-07" db="EMBL/GenBank/DDBJ databases">
        <authorList>
            <person name="Peeters C."/>
        </authorList>
    </citation>
    <scope>NUCLEOTIDE SEQUENCE [LARGE SCALE GENOMIC DNA]</scope>
    <source>
        <strain evidence="3 4">R-77569</strain>
    </source>
</reference>
<name>A0ABM9KDZ0_9RALS</name>
<keyword evidence="1" id="KW-0175">Coiled coil</keyword>
<proteinExistence type="predicted"/>
<keyword evidence="4" id="KW-1185">Reference proteome</keyword>
<accession>A0ABM9KDZ0</accession>
<sequence length="175" mass="19506">MSSKDGRGSERVDDAGTIPRELMEHAKSRTAQVVKRLRDAMGVIEKDIDEHEGLYPFNGGTLNQAEVCRRAGIKKGTLQGKNHKTTTKSMVDAFVERVNAGVVSGRKSVRRVVTSRADHWKQAHAKIAQAYHTDHLKLESAEARIVELEDELRLLREQLALSSGRKVLPMVKKGK</sequence>
<evidence type="ECO:0000313" key="3">
    <source>
        <dbReference type="EMBL" id="CAJ0851267.1"/>
    </source>
</evidence>
<feature type="compositionally biased region" description="Basic and acidic residues" evidence="2">
    <location>
        <begin position="1"/>
        <end position="14"/>
    </location>
</feature>
<gene>
    <name evidence="3" type="ORF">R77569_00463</name>
</gene>
<comment type="caution">
    <text evidence="3">The sequence shown here is derived from an EMBL/GenBank/DDBJ whole genome shotgun (WGS) entry which is preliminary data.</text>
</comment>
<dbReference type="EMBL" id="CAUDKV010000001">
    <property type="protein sequence ID" value="CAJ0851267.1"/>
    <property type="molecule type" value="Genomic_DNA"/>
</dbReference>
<dbReference type="RefSeq" id="WP_316896544.1">
    <property type="nucleotide sequence ID" value="NZ_CAUDKV010000001.1"/>
</dbReference>
<evidence type="ECO:0008006" key="5">
    <source>
        <dbReference type="Google" id="ProtNLM"/>
    </source>
</evidence>
<evidence type="ECO:0000313" key="4">
    <source>
        <dbReference type="Proteomes" id="UP001190452"/>
    </source>
</evidence>
<dbReference type="Proteomes" id="UP001190452">
    <property type="component" value="Unassembled WGS sequence"/>
</dbReference>
<protein>
    <recommendedName>
        <fullName evidence="5">DNA-binding protein</fullName>
    </recommendedName>
</protein>
<feature type="coiled-coil region" evidence="1">
    <location>
        <begin position="131"/>
        <end position="165"/>
    </location>
</feature>
<organism evidence="3 4">
    <name type="scientific">Ralstonia mannitolilytica</name>
    <dbReference type="NCBI Taxonomy" id="105219"/>
    <lineage>
        <taxon>Bacteria</taxon>
        <taxon>Pseudomonadati</taxon>
        <taxon>Pseudomonadota</taxon>
        <taxon>Betaproteobacteria</taxon>
        <taxon>Burkholderiales</taxon>
        <taxon>Burkholderiaceae</taxon>
        <taxon>Ralstonia</taxon>
    </lineage>
</organism>
<evidence type="ECO:0000256" key="1">
    <source>
        <dbReference type="SAM" id="Coils"/>
    </source>
</evidence>
<feature type="region of interest" description="Disordered" evidence="2">
    <location>
        <begin position="1"/>
        <end position="28"/>
    </location>
</feature>
<evidence type="ECO:0000256" key="2">
    <source>
        <dbReference type="SAM" id="MobiDB-lite"/>
    </source>
</evidence>